<evidence type="ECO:0000256" key="1">
    <source>
        <dbReference type="ARBA" id="ARBA00022801"/>
    </source>
</evidence>
<dbReference type="InterPro" id="IPR011042">
    <property type="entry name" value="6-blade_b-propeller_TolB-like"/>
</dbReference>
<dbReference type="PANTHER" id="PTHR42776:SF27">
    <property type="entry name" value="DIPEPTIDYL PEPTIDASE FAMILY MEMBER 6"/>
    <property type="match status" value="1"/>
</dbReference>
<dbReference type="SUPFAM" id="SSF53474">
    <property type="entry name" value="alpha/beta-Hydrolases"/>
    <property type="match status" value="1"/>
</dbReference>
<evidence type="ECO:0000259" key="2">
    <source>
        <dbReference type="Pfam" id="PF00326"/>
    </source>
</evidence>
<dbReference type="AlphaFoldDB" id="X0RSV4"/>
<feature type="domain" description="Peptidase S9 prolyl oligopeptidase catalytic" evidence="2">
    <location>
        <begin position="182"/>
        <end position="388"/>
    </location>
</feature>
<evidence type="ECO:0000313" key="3">
    <source>
        <dbReference type="EMBL" id="GAF71853.1"/>
    </source>
</evidence>
<accession>X0RSV4</accession>
<dbReference type="Gene3D" id="2.120.10.30">
    <property type="entry name" value="TolB, C-terminal domain"/>
    <property type="match status" value="1"/>
</dbReference>
<dbReference type="GO" id="GO:0004252">
    <property type="term" value="F:serine-type endopeptidase activity"/>
    <property type="evidence" value="ECO:0007669"/>
    <property type="project" value="TreeGrafter"/>
</dbReference>
<proteinExistence type="predicted"/>
<dbReference type="GO" id="GO:0006508">
    <property type="term" value="P:proteolysis"/>
    <property type="evidence" value="ECO:0007669"/>
    <property type="project" value="InterPro"/>
</dbReference>
<dbReference type="SUPFAM" id="SSF82171">
    <property type="entry name" value="DPP6 N-terminal domain-like"/>
    <property type="match status" value="1"/>
</dbReference>
<dbReference type="Gene3D" id="3.40.50.1820">
    <property type="entry name" value="alpha/beta hydrolase"/>
    <property type="match status" value="1"/>
</dbReference>
<keyword evidence="1" id="KW-0378">Hydrolase</keyword>
<dbReference type="InterPro" id="IPR001375">
    <property type="entry name" value="Peptidase_S9_cat"/>
</dbReference>
<dbReference type="Pfam" id="PF00326">
    <property type="entry name" value="Peptidase_S9"/>
    <property type="match status" value="1"/>
</dbReference>
<dbReference type="EMBL" id="BARS01005336">
    <property type="protein sequence ID" value="GAF71853.1"/>
    <property type="molecule type" value="Genomic_DNA"/>
</dbReference>
<reference evidence="3" key="1">
    <citation type="journal article" date="2014" name="Front. Microbiol.">
        <title>High frequency of phylogenetically diverse reductive dehalogenase-homologous genes in deep subseafloor sedimentary metagenomes.</title>
        <authorList>
            <person name="Kawai M."/>
            <person name="Futagami T."/>
            <person name="Toyoda A."/>
            <person name="Takaki Y."/>
            <person name="Nishi S."/>
            <person name="Hori S."/>
            <person name="Arai W."/>
            <person name="Tsubouchi T."/>
            <person name="Morono Y."/>
            <person name="Uchiyama I."/>
            <person name="Ito T."/>
            <person name="Fujiyama A."/>
            <person name="Inagaki F."/>
            <person name="Takami H."/>
        </authorList>
    </citation>
    <scope>NUCLEOTIDE SEQUENCE</scope>
    <source>
        <strain evidence="3">Expedition CK06-06</strain>
    </source>
</reference>
<name>X0RSV4_9ZZZZ</name>
<protein>
    <recommendedName>
        <fullName evidence="2">Peptidase S9 prolyl oligopeptidase catalytic domain-containing protein</fullName>
    </recommendedName>
</protein>
<dbReference type="InterPro" id="IPR029058">
    <property type="entry name" value="AB_hydrolase_fold"/>
</dbReference>
<organism evidence="3">
    <name type="scientific">marine sediment metagenome</name>
    <dbReference type="NCBI Taxonomy" id="412755"/>
    <lineage>
        <taxon>unclassified sequences</taxon>
        <taxon>metagenomes</taxon>
        <taxon>ecological metagenomes</taxon>
    </lineage>
</organism>
<sequence>MIVHRSAPDTAAMLYATRHLAVTPAGGGSSRILTRELDRNIYSPRFSADGRSIFFVLEDSAESRLVRIPSKGGNPEVLIGGESSVDRYVKGPKGLIAALVSRPQLPAQVFILEGDNLRQLTHTNAKLLASLQLGEVEHVQFPSGDGTAIEGFIVKPPGFDPSFRYPVVLKIHGGPQSQYDHSFSFEGQLFAAAGYVVVMPNPRGSTGYGQAFCMATWQDLEGIAYEDVMAAVDDVIARGYGDPDRLGVCGWSYGGELTNHVITRTDRFKGACSGASTFIYISNYGHDQYQRWWEFELGLPWENREMWEEMEPFNRVENITTPTLILCGEKDWNVPVINSEQLYMALKRLGRITELVVYPGEFHGIRTPSYIKDKYTRYLDWFAKYVKGKGTEAEE</sequence>
<comment type="caution">
    <text evidence="3">The sequence shown here is derived from an EMBL/GenBank/DDBJ whole genome shotgun (WGS) entry which is preliminary data.</text>
</comment>
<gene>
    <name evidence="3" type="ORF">S01H1_10464</name>
</gene>
<dbReference type="PANTHER" id="PTHR42776">
    <property type="entry name" value="SERINE PEPTIDASE S9 FAMILY MEMBER"/>
    <property type="match status" value="1"/>
</dbReference>